<dbReference type="EMBL" id="JBAFVH010000004">
    <property type="protein sequence ID" value="MFG1372297.1"/>
    <property type="molecule type" value="Genomic_DNA"/>
</dbReference>
<dbReference type="PANTHER" id="PTHR33164:SF13">
    <property type="entry name" value="4-HYDROXYPHENYLACETATE CATABOLISM PROTEIN"/>
    <property type="match status" value="1"/>
</dbReference>
<sequence length="166" mass="18873">MITHRNLPQLLLKAREALLAHFRPIITHFGLTEPQWRIIRALSELGALEPRQICEVCQILSPSLTGVLVRMEQMGLVERHRMEGDQRRMLVSLTERSRKIVIDMAPLIEERYRLIEEAVGKTLLDETYAQIDRLLAAPLNALPSADLPDREIIGSIDEDPHDGARG</sequence>
<dbReference type="InterPro" id="IPR000835">
    <property type="entry name" value="HTH_MarR-typ"/>
</dbReference>
<dbReference type="SMART" id="SM00347">
    <property type="entry name" value="HTH_MARR"/>
    <property type="match status" value="1"/>
</dbReference>
<dbReference type="RefSeq" id="WP_393992200.1">
    <property type="nucleotide sequence ID" value="NZ_JBAFVH010000004.1"/>
</dbReference>
<evidence type="ECO:0000256" key="3">
    <source>
        <dbReference type="ARBA" id="ARBA00023163"/>
    </source>
</evidence>
<organism evidence="5 6">
    <name type="scientific">Xanthobacter oligotrophicus</name>
    <dbReference type="NCBI Taxonomy" id="2607286"/>
    <lineage>
        <taxon>Bacteria</taxon>
        <taxon>Pseudomonadati</taxon>
        <taxon>Pseudomonadota</taxon>
        <taxon>Alphaproteobacteria</taxon>
        <taxon>Hyphomicrobiales</taxon>
        <taxon>Xanthobacteraceae</taxon>
        <taxon>Xanthobacter</taxon>
    </lineage>
</organism>
<dbReference type="PRINTS" id="PR00598">
    <property type="entry name" value="HTHMARR"/>
</dbReference>
<dbReference type="InterPro" id="IPR039422">
    <property type="entry name" value="MarR/SlyA-like"/>
</dbReference>
<dbReference type="InterPro" id="IPR036388">
    <property type="entry name" value="WH-like_DNA-bd_sf"/>
</dbReference>
<dbReference type="PROSITE" id="PS01117">
    <property type="entry name" value="HTH_MARR_1"/>
    <property type="match status" value="1"/>
</dbReference>
<name>A0ABW6ZU82_9HYPH</name>
<gene>
    <name evidence="5" type="primary">hpaR</name>
    <name evidence="5" type="ORF">V5F32_08990</name>
</gene>
<keyword evidence="6" id="KW-1185">Reference proteome</keyword>
<evidence type="ECO:0000256" key="1">
    <source>
        <dbReference type="ARBA" id="ARBA00023015"/>
    </source>
</evidence>
<dbReference type="Gene3D" id="1.10.10.10">
    <property type="entry name" value="Winged helix-like DNA-binding domain superfamily/Winged helix DNA-binding domain"/>
    <property type="match status" value="1"/>
</dbReference>
<dbReference type="SUPFAM" id="SSF46785">
    <property type="entry name" value="Winged helix' DNA-binding domain"/>
    <property type="match status" value="1"/>
</dbReference>
<comment type="caution">
    <text evidence="5">The sequence shown here is derived from an EMBL/GenBank/DDBJ whole genome shotgun (WGS) entry which is preliminary data.</text>
</comment>
<dbReference type="PANTHER" id="PTHR33164">
    <property type="entry name" value="TRANSCRIPTIONAL REGULATOR, MARR FAMILY"/>
    <property type="match status" value="1"/>
</dbReference>
<accession>A0ABW6ZU82</accession>
<keyword evidence="3" id="KW-0804">Transcription</keyword>
<dbReference type="Proteomes" id="UP001604002">
    <property type="component" value="Unassembled WGS sequence"/>
</dbReference>
<dbReference type="InterPro" id="IPR036390">
    <property type="entry name" value="WH_DNA-bd_sf"/>
</dbReference>
<dbReference type="InterPro" id="IPR012712">
    <property type="entry name" value="HpaR/FarR"/>
</dbReference>
<dbReference type="NCBIfam" id="TIGR02337">
    <property type="entry name" value="HpaR"/>
    <property type="match status" value="1"/>
</dbReference>
<protein>
    <submittedName>
        <fullName evidence="5">Homoprotocatechuate degradation operon regulator HpaR</fullName>
    </submittedName>
</protein>
<dbReference type="Pfam" id="PF01047">
    <property type="entry name" value="MarR"/>
    <property type="match status" value="1"/>
</dbReference>
<keyword evidence="1" id="KW-0805">Transcription regulation</keyword>
<evidence type="ECO:0000313" key="6">
    <source>
        <dbReference type="Proteomes" id="UP001604002"/>
    </source>
</evidence>
<dbReference type="PROSITE" id="PS50995">
    <property type="entry name" value="HTH_MARR_2"/>
    <property type="match status" value="1"/>
</dbReference>
<feature type="domain" description="HTH marR-type" evidence="4">
    <location>
        <begin position="4"/>
        <end position="136"/>
    </location>
</feature>
<evidence type="ECO:0000256" key="2">
    <source>
        <dbReference type="ARBA" id="ARBA00023125"/>
    </source>
</evidence>
<reference evidence="5 6" key="1">
    <citation type="submission" date="2024-02" db="EMBL/GenBank/DDBJ databases">
        <title>Expansion and revision of Xanthobacter and proposal of Roseixanthobacter gen. nov.</title>
        <authorList>
            <person name="Soltysiak M.P.M."/>
            <person name="Jalihal A."/>
            <person name="Ory A."/>
            <person name="Chrisophersen C."/>
            <person name="Lee A.D."/>
            <person name="Boulton J."/>
            <person name="Springer M."/>
        </authorList>
    </citation>
    <scope>NUCLEOTIDE SEQUENCE [LARGE SCALE GENOMIC DNA]</scope>
    <source>
        <strain evidence="5 6">23A</strain>
    </source>
</reference>
<evidence type="ECO:0000313" key="5">
    <source>
        <dbReference type="EMBL" id="MFG1372297.1"/>
    </source>
</evidence>
<proteinExistence type="predicted"/>
<keyword evidence="2" id="KW-0238">DNA-binding</keyword>
<dbReference type="InterPro" id="IPR023187">
    <property type="entry name" value="Tscrpt_reg_MarR-type_CS"/>
</dbReference>
<evidence type="ECO:0000259" key="4">
    <source>
        <dbReference type="PROSITE" id="PS50995"/>
    </source>
</evidence>